<dbReference type="InterPro" id="IPR000307">
    <property type="entry name" value="Ribosomal_bS16"/>
</dbReference>
<evidence type="ECO:0000313" key="5">
    <source>
        <dbReference type="Proteomes" id="UP000032214"/>
    </source>
</evidence>
<evidence type="ECO:0000256" key="3">
    <source>
        <dbReference type="HAMAP-Rule" id="MF_00385"/>
    </source>
</evidence>
<reference evidence="4 5" key="1">
    <citation type="journal article" date="2013" name="Proc. Natl. Acad. Sci. U.S.A.">
        <title>Candidate phylum TM6 genome recovered from a hospital sink biofilm provides genomic insights into this uncultivated phylum.</title>
        <authorList>
            <person name="McLean J.S."/>
            <person name="Lombardo M.J."/>
            <person name="Badger J.H."/>
            <person name="Edlund A."/>
            <person name="Novotny M."/>
            <person name="Yee-Greenbaum J."/>
            <person name="Vyahhi N."/>
            <person name="Hall A.P."/>
            <person name="Yang Y."/>
            <person name="Dupont C.L."/>
            <person name="Ziegler M.G."/>
            <person name="Chitsaz H."/>
            <person name="Allen A.E."/>
            <person name="Yooseph S."/>
            <person name="Tesler G."/>
            <person name="Pevzner P.A."/>
            <person name="Friedman R.M."/>
            <person name="Nealson K.H."/>
            <person name="Venter J.C."/>
            <person name="Lasken R.S."/>
        </authorList>
    </citation>
    <scope>NUCLEOTIDE SEQUENCE [LARGE SCALE GENOMIC DNA]</scope>
    <source>
        <strain evidence="4 5">TM6SC1</strain>
    </source>
</reference>
<keyword evidence="2 3" id="KW-0687">Ribonucleoprotein</keyword>
<proteinExistence type="inferred from homology"/>
<dbReference type="InterPro" id="IPR023803">
    <property type="entry name" value="Ribosomal_bS16_dom_sf"/>
</dbReference>
<comment type="similarity">
    <text evidence="3">Belongs to the bacterial ribosomal protein bS16 family.</text>
</comment>
<dbReference type="GO" id="GO:0006412">
    <property type="term" value="P:translation"/>
    <property type="evidence" value="ECO:0007669"/>
    <property type="project" value="UniProtKB-UniRule"/>
</dbReference>
<dbReference type="EMBL" id="ARQD01000002">
    <property type="protein sequence ID" value="KIX85261.1"/>
    <property type="molecule type" value="Genomic_DNA"/>
</dbReference>
<dbReference type="GO" id="GO:0015935">
    <property type="term" value="C:small ribosomal subunit"/>
    <property type="evidence" value="ECO:0007669"/>
    <property type="project" value="TreeGrafter"/>
</dbReference>
<dbReference type="PANTHER" id="PTHR12919:SF20">
    <property type="entry name" value="SMALL RIBOSOMAL SUBUNIT PROTEIN BS16M"/>
    <property type="match status" value="1"/>
</dbReference>
<keyword evidence="5" id="KW-1185">Reference proteome</keyword>
<dbReference type="eggNOG" id="COG0228">
    <property type="taxonomic scope" value="Bacteria"/>
</dbReference>
<dbReference type="GO" id="GO:0005737">
    <property type="term" value="C:cytoplasm"/>
    <property type="evidence" value="ECO:0007669"/>
    <property type="project" value="UniProtKB-ARBA"/>
</dbReference>
<dbReference type="AlphaFoldDB" id="A0A0D2JE33"/>
<evidence type="ECO:0000313" key="4">
    <source>
        <dbReference type="EMBL" id="KIX85261.1"/>
    </source>
</evidence>
<keyword evidence="1 3" id="KW-0689">Ribosomal protein</keyword>
<evidence type="ECO:0000256" key="2">
    <source>
        <dbReference type="ARBA" id="ARBA00023274"/>
    </source>
</evidence>
<dbReference type="STRING" id="1306947.J120_03015"/>
<dbReference type="Proteomes" id="UP000032214">
    <property type="component" value="Unassembled WGS sequence"/>
</dbReference>
<dbReference type="SUPFAM" id="SSF54565">
    <property type="entry name" value="Ribosomal protein S16"/>
    <property type="match status" value="1"/>
</dbReference>
<dbReference type="GO" id="GO:0003735">
    <property type="term" value="F:structural constituent of ribosome"/>
    <property type="evidence" value="ECO:0007669"/>
    <property type="project" value="InterPro"/>
</dbReference>
<comment type="caution">
    <text evidence="4">The sequence shown here is derived from an EMBL/GenBank/DDBJ whole genome shotgun (WGS) entry which is preliminary data.</text>
</comment>
<organism evidence="4 5">
    <name type="scientific">candidate division TM6 bacterium JCVI TM6SC1</name>
    <dbReference type="NCBI Taxonomy" id="1306947"/>
    <lineage>
        <taxon>Bacteria</taxon>
        <taxon>Candidatus Babelota</taxon>
        <taxon>Vermiphilus</taxon>
    </lineage>
</organism>
<dbReference type="PANTHER" id="PTHR12919">
    <property type="entry name" value="30S RIBOSOMAL PROTEIN S16"/>
    <property type="match status" value="1"/>
</dbReference>
<dbReference type="NCBIfam" id="TIGR00002">
    <property type="entry name" value="S16"/>
    <property type="match status" value="1"/>
</dbReference>
<accession>A0A0D2JE33</accession>
<evidence type="ECO:0000256" key="1">
    <source>
        <dbReference type="ARBA" id="ARBA00022980"/>
    </source>
</evidence>
<protein>
    <recommendedName>
        <fullName evidence="3">Small ribosomal subunit protein bS16</fullName>
    </recommendedName>
</protein>
<name>A0A0D2JE33_9BACT</name>
<gene>
    <name evidence="3" type="primary">rpsP</name>
    <name evidence="4" type="ORF">J120_03015</name>
</gene>
<sequence>MSVKIRMARIGKKATPFYKIVAIDSRKKRDGQFIEDLGTFDGLNNALITFRADRFNDWVSKGAIPTDAVKKIYRNYSAVKAA</sequence>
<dbReference type="HAMAP" id="MF_00385">
    <property type="entry name" value="Ribosomal_bS16"/>
    <property type="match status" value="1"/>
</dbReference>
<dbReference type="Gene3D" id="3.30.1320.10">
    <property type="match status" value="1"/>
</dbReference>
<dbReference type="Pfam" id="PF00886">
    <property type="entry name" value="Ribosomal_S16"/>
    <property type="match status" value="1"/>
</dbReference>